<gene>
    <name evidence="1" type="ORF">D7Z94_02800</name>
</gene>
<dbReference type="Pfam" id="PF16125">
    <property type="entry name" value="DUF4837"/>
    <property type="match status" value="1"/>
</dbReference>
<reference evidence="1 2" key="1">
    <citation type="submission" date="2018-10" db="EMBL/GenBank/DDBJ databases">
        <title>Ulvibacterium marinum gen. nov., sp. nov., a novel marine bacterium of the family Flavobacteriaceae, isolated from a culture of the green alga Ulva prolifera.</title>
        <authorList>
            <person name="Zhang Z."/>
        </authorList>
    </citation>
    <scope>NUCLEOTIDE SEQUENCE [LARGE SCALE GENOMIC DNA]</scope>
    <source>
        <strain evidence="1 2">CCMM003</strain>
    </source>
</reference>
<comment type="caution">
    <text evidence="1">The sequence shown here is derived from an EMBL/GenBank/DDBJ whole genome shotgun (WGS) entry which is preliminary data.</text>
</comment>
<dbReference type="InterPro" id="IPR032286">
    <property type="entry name" value="DUF4837"/>
</dbReference>
<sequence>MKKLQVLALLSLTLLVNSCKDSNRNDYKPNSVGAINSLAVVMDNELWKGKVGDEVRKHFAAPVVGLIWDEPLFTIQHLPPSVFTGTTRYRRSTLYVQKDSLDIAHVKTDMYATPQKVAVIKGRTEDEIIENLSEKSSQIIAEFKNLEVKEAQKRFLRSLNKEQVLQEEFGVSLTIPSIYKVGKHEDNFVWIDRQVPKGTMNIIAYEAPYNSFSNDSTLVRDIIRMRDSIGSKYIPGPDVPGKRTHMRTEPAFSPSVYHTTIIGKNVIEIRGIWDIKNYPMAGPFVTYIIDDSKNSRKIVLEGFTFAPATEKRDYMFELEAILKTLKFETQ</sequence>
<dbReference type="AlphaFoldDB" id="A0A3B0CG03"/>
<dbReference type="OrthoDB" id="1115230at2"/>
<dbReference type="RefSeq" id="WP_120709978.1">
    <property type="nucleotide sequence ID" value="NZ_RBCJ01000001.1"/>
</dbReference>
<dbReference type="Proteomes" id="UP000276603">
    <property type="component" value="Unassembled WGS sequence"/>
</dbReference>
<evidence type="ECO:0000313" key="1">
    <source>
        <dbReference type="EMBL" id="RKN82787.1"/>
    </source>
</evidence>
<protein>
    <submittedName>
        <fullName evidence="1">DUF4837 family protein</fullName>
    </submittedName>
</protein>
<name>A0A3B0CG03_9FLAO</name>
<dbReference type="EMBL" id="RBCJ01000001">
    <property type="protein sequence ID" value="RKN82787.1"/>
    <property type="molecule type" value="Genomic_DNA"/>
</dbReference>
<evidence type="ECO:0000313" key="2">
    <source>
        <dbReference type="Proteomes" id="UP000276603"/>
    </source>
</evidence>
<organism evidence="1 2">
    <name type="scientific">Ulvibacterium marinum</name>
    <dbReference type="NCBI Taxonomy" id="2419782"/>
    <lineage>
        <taxon>Bacteria</taxon>
        <taxon>Pseudomonadati</taxon>
        <taxon>Bacteroidota</taxon>
        <taxon>Flavobacteriia</taxon>
        <taxon>Flavobacteriales</taxon>
        <taxon>Flavobacteriaceae</taxon>
        <taxon>Ulvibacterium</taxon>
    </lineage>
</organism>
<accession>A0A3B0CG03</accession>
<proteinExistence type="predicted"/>
<keyword evidence="2" id="KW-1185">Reference proteome</keyword>